<evidence type="ECO:0000256" key="1">
    <source>
        <dbReference type="SAM" id="MobiDB-lite"/>
    </source>
</evidence>
<evidence type="ECO:0000313" key="3">
    <source>
        <dbReference type="Proteomes" id="UP000664914"/>
    </source>
</evidence>
<dbReference type="EMBL" id="CP059319">
    <property type="protein sequence ID" value="QTH22136.1"/>
    <property type="molecule type" value="Genomic_DNA"/>
</dbReference>
<reference evidence="2" key="1">
    <citation type="submission" date="2020-07" db="EMBL/GenBank/DDBJ databases">
        <authorList>
            <person name="Camacho E."/>
        </authorList>
    </citation>
    <scope>NUCLEOTIDE SEQUENCE</scope>
    <source>
        <strain evidence="2">MPO218</strain>
    </source>
</reference>
<dbReference type="Pfam" id="PF10691">
    <property type="entry name" value="DUF2497"/>
    <property type="match status" value="1"/>
</dbReference>
<gene>
    <name evidence="2" type="ORF">HRJ34_00940</name>
</gene>
<feature type="region of interest" description="Disordered" evidence="1">
    <location>
        <begin position="19"/>
        <end position="142"/>
    </location>
</feature>
<feature type="compositionally biased region" description="Pro residues" evidence="1">
    <location>
        <begin position="39"/>
        <end position="66"/>
    </location>
</feature>
<reference evidence="2" key="2">
    <citation type="submission" date="2021-04" db="EMBL/GenBank/DDBJ databases">
        <title>Isolation and genomic analysis of the ibuprofen-degrading bacterium Sphingomonas strain MPO218.</title>
        <authorList>
            <person name="Aulestia M."/>
            <person name="Flores A."/>
            <person name="Mangas E.L."/>
            <person name="Perez-Pulido A.J."/>
            <person name="Santero E."/>
            <person name="Camacho E.M."/>
        </authorList>
    </citation>
    <scope>NUCLEOTIDE SEQUENCE</scope>
    <source>
        <strain evidence="2">MPO218</strain>
    </source>
</reference>
<dbReference type="AlphaFoldDB" id="A0A975D4I3"/>
<protein>
    <submittedName>
        <fullName evidence="2">DUF2497 domain-containing protein</fullName>
    </submittedName>
</protein>
<dbReference type="OMA" id="AEDMLRP"/>
<dbReference type="Proteomes" id="UP000664914">
    <property type="component" value="Chromosome"/>
</dbReference>
<sequence length="183" mass="20070">MADPRPEPSMEDILASIKRIIHDDPAPPRPMAAAMAPPVQAPPEPPRVAPADPAPPWPRRADPTPPDSILELTDRVPDAFQARHHAPAPPPQMAPAPAPAPVQRAVERLRQAEAEMPEPAPRPVPRDLLPRTPAPRSTGGDVTLDALVREMLQPMLADWIERNLPDMVERLVQAEIRRMTDKG</sequence>
<accession>A0A975D4I3</accession>
<feature type="compositionally biased region" description="Pro residues" evidence="1">
    <location>
        <begin position="87"/>
        <end position="100"/>
    </location>
</feature>
<dbReference type="RefSeq" id="WP_011951939.1">
    <property type="nucleotide sequence ID" value="NZ_CP059319.1"/>
</dbReference>
<proteinExistence type="predicted"/>
<organism evidence="2 3">
    <name type="scientific">Rhizorhabdus wittichii</name>
    <dbReference type="NCBI Taxonomy" id="160791"/>
    <lineage>
        <taxon>Bacteria</taxon>
        <taxon>Pseudomonadati</taxon>
        <taxon>Pseudomonadota</taxon>
        <taxon>Alphaproteobacteria</taxon>
        <taxon>Sphingomonadales</taxon>
        <taxon>Sphingomonadaceae</taxon>
        <taxon>Rhizorhabdus</taxon>
    </lineage>
</organism>
<dbReference type="InterPro" id="IPR019632">
    <property type="entry name" value="DUF2497"/>
</dbReference>
<evidence type="ECO:0000313" key="2">
    <source>
        <dbReference type="EMBL" id="QTH22136.1"/>
    </source>
</evidence>
<name>A0A975D4I3_9SPHN</name>